<dbReference type="InterPro" id="IPR002797">
    <property type="entry name" value="Polysacc_synth"/>
</dbReference>
<evidence type="ECO:0000313" key="7">
    <source>
        <dbReference type="Proteomes" id="UP000298615"/>
    </source>
</evidence>
<evidence type="ECO:0000256" key="2">
    <source>
        <dbReference type="ARBA" id="ARBA00022692"/>
    </source>
</evidence>
<dbReference type="InterPro" id="IPR052556">
    <property type="entry name" value="PolySynth_Transporter"/>
</dbReference>
<evidence type="ECO:0000256" key="3">
    <source>
        <dbReference type="ARBA" id="ARBA00022989"/>
    </source>
</evidence>
<dbReference type="RefSeq" id="WP_136953826.1">
    <property type="nucleotide sequence ID" value="NZ_CP039712.1"/>
</dbReference>
<evidence type="ECO:0000256" key="4">
    <source>
        <dbReference type="ARBA" id="ARBA00023136"/>
    </source>
</evidence>
<sequence>MMSTFKNFFYQSIFQLTKILLPIITVPIVSNALGPNGLGTYNYTNSIAQYFVLIAGLGVGLYGNREIAVNRDNRKNLSKSFWELFIMSFIASIIALLFYFIIIPSDHNRVYFIIQSMIILAAMFDISWFFMGVEDFRLVSLSSIISQVISFGLIVLFVRDSSDLGLYIFIQGLNLLVSQLFMWLFVLKKINFVSFKELNILKHLKPSFTYFIPKVAILLYTNLNKTILGFMDSETAVGYYANTLILNSVIITLLSTIDTVLLPKFSNLASKGDKNYLVDTMKTSINIQLFFSIPAMFGIIMISSSLVPIFFGGKFLFIKKTIPLVAPLVVIIPLGTSISRQYLIPLNKIKEYNKTVIWGAIVSIITNVLLIPKIGIYGAIVGTLLAEFFVTFIRVYDFLKITNFRFDLAFILKSVMSSMCMFILGKALTHSMADSSMVLIIQVLIGIISYLLLMTLLKANILLKFLRNKI</sequence>
<dbReference type="PANTHER" id="PTHR43424:SF1">
    <property type="entry name" value="LOCUS PUTATIVE PROTEIN 1-RELATED"/>
    <property type="match status" value="1"/>
</dbReference>
<dbReference type="GO" id="GO:0016020">
    <property type="term" value="C:membrane"/>
    <property type="evidence" value="ECO:0007669"/>
    <property type="project" value="UniProtKB-SubCell"/>
</dbReference>
<dbReference type="PANTHER" id="PTHR43424">
    <property type="entry name" value="LOCUS PUTATIVE PROTEIN 1-RELATED"/>
    <property type="match status" value="1"/>
</dbReference>
<dbReference type="KEGG" id="vao:FA707_08515"/>
<reference evidence="6 7" key="1">
    <citation type="submission" date="2019-04" db="EMBL/GenBank/DDBJ databases">
        <title>Vagococcus sp. nov., isolated from faeces of yaks (Bos grunniens).</title>
        <authorList>
            <person name="Ge Y."/>
        </authorList>
    </citation>
    <scope>NUCLEOTIDE SEQUENCE [LARGE SCALE GENOMIC DNA]</scope>
    <source>
        <strain evidence="6 7">MN-17</strain>
    </source>
</reference>
<dbReference type="Proteomes" id="UP000298615">
    <property type="component" value="Chromosome"/>
</dbReference>
<dbReference type="Pfam" id="PF01943">
    <property type="entry name" value="Polysacc_synt"/>
    <property type="match status" value="1"/>
</dbReference>
<feature type="transmembrane region" description="Helical" evidence="5">
    <location>
        <begin position="46"/>
        <end position="63"/>
    </location>
</feature>
<feature type="transmembrane region" description="Helical" evidence="5">
    <location>
        <begin position="355"/>
        <end position="371"/>
    </location>
</feature>
<feature type="transmembrane region" description="Helical" evidence="5">
    <location>
        <begin position="239"/>
        <end position="262"/>
    </location>
</feature>
<feature type="transmembrane region" description="Helical" evidence="5">
    <location>
        <begin position="164"/>
        <end position="187"/>
    </location>
</feature>
<organism evidence="6 7">
    <name type="scientific">Vagococcus zengguangii</name>
    <dbReference type="NCBI Taxonomy" id="2571750"/>
    <lineage>
        <taxon>Bacteria</taxon>
        <taxon>Bacillati</taxon>
        <taxon>Bacillota</taxon>
        <taxon>Bacilli</taxon>
        <taxon>Lactobacillales</taxon>
        <taxon>Enterococcaceae</taxon>
        <taxon>Vagococcus</taxon>
    </lineage>
</organism>
<keyword evidence="7" id="KW-1185">Reference proteome</keyword>
<protein>
    <submittedName>
        <fullName evidence="6">Polysaccharide biosynthesis protein</fullName>
    </submittedName>
</protein>
<feature type="transmembrane region" description="Helical" evidence="5">
    <location>
        <begin position="110"/>
        <end position="131"/>
    </location>
</feature>
<feature type="transmembrane region" description="Helical" evidence="5">
    <location>
        <begin position="408"/>
        <end position="425"/>
    </location>
</feature>
<keyword evidence="3 5" id="KW-1133">Transmembrane helix</keyword>
<comment type="subcellular location">
    <subcellularLocation>
        <location evidence="1">Membrane</location>
        <topology evidence="1">Multi-pass membrane protein</topology>
    </subcellularLocation>
</comment>
<proteinExistence type="predicted"/>
<keyword evidence="2 5" id="KW-0812">Transmembrane</keyword>
<name>A0A4D7CUQ7_9ENTE</name>
<feature type="transmembrane region" description="Helical" evidence="5">
    <location>
        <begin position="377"/>
        <end position="396"/>
    </location>
</feature>
<keyword evidence="4 5" id="KW-0472">Membrane</keyword>
<feature type="transmembrane region" description="Helical" evidence="5">
    <location>
        <begin position="437"/>
        <end position="457"/>
    </location>
</feature>
<dbReference type="EMBL" id="CP039712">
    <property type="protein sequence ID" value="QCI87004.1"/>
    <property type="molecule type" value="Genomic_DNA"/>
</dbReference>
<evidence type="ECO:0000256" key="5">
    <source>
        <dbReference type="SAM" id="Phobius"/>
    </source>
</evidence>
<gene>
    <name evidence="6" type="ORF">FA707_08515</name>
</gene>
<dbReference type="AlphaFoldDB" id="A0A4D7CUQ7"/>
<accession>A0A4D7CUQ7</accession>
<feature type="transmembrane region" description="Helical" evidence="5">
    <location>
        <begin position="289"/>
        <end position="312"/>
    </location>
</feature>
<feature type="transmembrane region" description="Helical" evidence="5">
    <location>
        <begin position="324"/>
        <end position="343"/>
    </location>
</feature>
<feature type="transmembrane region" description="Helical" evidence="5">
    <location>
        <begin position="84"/>
        <end position="104"/>
    </location>
</feature>
<evidence type="ECO:0000313" key="6">
    <source>
        <dbReference type="EMBL" id="QCI87004.1"/>
    </source>
</evidence>
<feature type="transmembrane region" description="Helical" evidence="5">
    <location>
        <begin position="208"/>
        <end position="227"/>
    </location>
</feature>
<feature type="transmembrane region" description="Helical" evidence="5">
    <location>
        <begin position="138"/>
        <end position="158"/>
    </location>
</feature>
<feature type="transmembrane region" description="Helical" evidence="5">
    <location>
        <begin position="12"/>
        <end position="34"/>
    </location>
</feature>
<evidence type="ECO:0000256" key="1">
    <source>
        <dbReference type="ARBA" id="ARBA00004141"/>
    </source>
</evidence>